<dbReference type="RefSeq" id="WP_015329864.1">
    <property type="nucleotide sequence ID" value="NC_020054.1"/>
</dbReference>
<feature type="domain" description="Calcineurin-like phosphoesterase" evidence="1">
    <location>
        <begin position="41"/>
        <end position="259"/>
    </location>
</feature>
<dbReference type="Proteomes" id="UP000011058">
    <property type="component" value="Chromosome"/>
</dbReference>
<dbReference type="GO" id="GO:0016787">
    <property type="term" value="F:hydrolase activity"/>
    <property type="evidence" value="ECO:0007669"/>
    <property type="project" value="InterPro"/>
</dbReference>
<evidence type="ECO:0000259" key="1">
    <source>
        <dbReference type="Pfam" id="PF00149"/>
    </source>
</evidence>
<sequence>MNRRNLLKTSGVGLASLALPQVTPTGGVASLVSNRAPNRQLRIAHLTDVHMQSVVGAAKGFARCLHHVQNLPEPPDLLMNGGDAIMEAHGRGRSSVERQWRLYNEVLAANNSLSTLSCVGNHDIWCREESTQALADGKQWAMDNLQLPTPYYSLDRNGWHLIVLDSVQANTNGSWYTAHLDEAQFDWLKKDLTNVPATTPVLVFSHVPILAACVFFDGKRYEGQTWNVPGRWMHTDARQLVDLFHQHPNVKACLSGHIHLTDRVDYNGVSYYCNGAVSGAWWFGNYQHTQAGYALVDLYEDGSVQNQYVTY</sequence>
<dbReference type="PATRIC" id="fig|1166018.3.peg.764"/>
<dbReference type="InterPro" id="IPR029052">
    <property type="entry name" value="Metallo-depent_PP-like"/>
</dbReference>
<dbReference type="InterPro" id="IPR051918">
    <property type="entry name" value="STPP_CPPED1"/>
</dbReference>
<dbReference type="PANTHER" id="PTHR43143:SF1">
    <property type="entry name" value="SERINE_THREONINE-PROTEIN PHOSPHATASE CPPED1"/>
    <property type="match status" value="1"/>
</dbReference>
<evidence type="ECO:0000313" key="2">
    <source>
        <dbReference type="EMBL" id="CCG98764.1"/>
    </source>
</evidence>
<dbReference type="PANTHER" id="PTHR43143">
    <property type="entry name" value="METALLOPHOSPHOESTERASE, CALCINEURIN SUPERFAMILY"/>
    <property type="match status" value="1"/>
</dbReference>
<accession>I0K3R1</accession>
<dbReference type="OrthoDB" id="9791866at2"/>
<organism evidence="2 3">
    <name type="scientific">Fibrella aestuarina BUZ 2</name>
    <dbReference type="NCBI Taxonomy" id="1166018"/>
    <lineage>
        <taxon>Bacteria</taxon>
        <taxon>Pseudomonadati</taxon>
        <taxon>Bacteroidota</taxon>
        <taxon>Cytophagia</taxon>
        <taxon>Cytophagales</taxon>
        <taxon>Spirosomataceae</taxon>
        <taxon>Fibrella</taxon>
    </lineage>
</organism>
<proteinExistence type="predicted"/>
<dbReference type="KEGG" id="fae:FAES_0753"/>
<dbReference type="Gene3D" id="3.60.21.10">
    <property type="match status" value="1"/>
</dbReference>
<dbReference type="HOGENOM" id="CLU_076058_0_0_10"/>
<dbReference type="Pfam" id="PF00149">
    <property type="entry name" value="Metallophos"/>
    <property type="match status" value="1"/>
</dbReference>
<dbReference type="eggNOG" id="COG1409">
    <property type="taxonomic scope" value="Bacteria"/>
</dbReference>
<dbReference type="EMBL" id="HE796683">
    <property type="protein sequence ID" value="CCG98764.1"/>
    <property type="molecule type" value="Genomic_DNA"/>
</dbReference>
<dbReference type="SUPFAM" id="SSF56300">
    <property type="entry name" value="Metallo-dependent phosphatases"/>
    <property type="match status" value="1"/>
</dbReference>
<evidence type="ECO:0000313" key="3">
    <source>
        <dbReference type="Proteomes" id="UP000011058"/>
    </source>
</evidence>
<dbReference type="InterPro" id="IPR004843">
    <property type="entry name" value="Calcineurin-like_PHP"/>
</dbReference>
<dbReference type="AlphaFoldDB" id="I0K3R1"/>
<keyword evidence="3" id="KW-1185">Reference proteome</keyword>
<reference evidence="2 3" key="1">
    <citation type="journal article" date="2012" name="J. Bacteriol.">
        <title>Genome Sequence of Fibrella aestuarina BUZ 2T, a Filamentous Marine Bacterium.</title>
        <authorList>
            <person name="Filippini M."/>
            <person name="Qi W."/>
            <person name="Blom J."/>
            <person name="Goesmann A."/>
            <person name="Smits T.H."/>
            <person name="Bagheri H.C."/>
        </authorList>
    </citation>
    <scope>NUCLEOTIDE SEQUENCE [LARGE SCALE GENOMIC DNA]</scope>
    <source>
        <strain evidence="3">BUZ 2T</strain>
    </source>
</reference>
<dbReference type="STRING" id="1166018.FAES_0753"/>
<name>I0K3R1_9BACT</name>
<gene>
    <name evidence="2" type="ORF">FAES_0753</name>
</gene>
<protein>
    <submittedName>
        <fullName evidence="2">Metallophosphoesterase</fullName>
    </submittedName>
</protein>